<accession>A0ACB8U1J3</accession>
<organism evidence="1 2">
    <name type="scientific">Irpex rosettiformis</name>
    <dbReference type="NCBI Taxonomy" id="378272"/>
    <lineage>
        <taxon>Eukaryota</taxon>
        <taxon>Fungi</taxon>
        <taxon>Dikarya</taxon>
        <taxon>Basidiomycota</taxon>
        <taxon>Agaricomycotina</taxon>
        <taxon>Agaricomycetes</taxon>
        <taxon>Polyporales</taxon>
        <taxon>Irpicaceae</taxon>
        <taxon>Irpex</taxon>
    </lineage>
</organism>
<evidence type="ECO:0000313" key="1">
    <source>
        <dbReference type="EMBL" id="KAI0088076.1"/>
    </source>
</evidence>
<evidence type="ECO:0000313" key="2">
    <source>
        <dbReference type="Proteomes" id="UP001055072"/>
    </source>
</evidence>
<reference evidence="1" key="1">
    <citation type="journal article" date="2021" name="Environ. Microbiol.">
        <title>Gene family expansions and transcriptome signatures uncover fungal adaptations to wood decay.</title>
        <authorList>
            <person name="Hage H."/>
            <person name="Miyauchi S."/>
            <person name="Viragh M."/>
            <person name="Drula E."/>
            <person name="Min B."/>
            <person name="Chaduli D."/>
            <person name="Navarro D."/>
            <person name="Favel A."/>
            <person name="Norest M."/>
            <person name="Lesage-Meessen L."/>
            <person name="Balint B."/>
            <person name="Merenyi Z."/>
            <person name="de Eugenio L."/>
            <person name="Morin E."/>
            <person name="Martinez A.T."/>
            <person name="Baldrian P."/>
            <person name="Stursova M."/>
            <person name="Martinez M.J."/>
            <person name="Novotny C."/>
            <person name="Magnuson J.K."/>
            <person name="Spatafora J.W."/>
            <person name="Maurice S."/>
            <person name="Pangilinan J."/>
            <person name="Andreopoulos W."/>
            <person name="LaButti K."/>
            <person name="Hundley H."/>
            <person name="Na H."/>
            <person name="Kuo A."/>
            <person name="Barry K."/>
            <person name="Lipzen A."/>
            <person name="Henrissat B."/>
            <person name="Riley R."/>
            <person name="Ahrendt S."/>
            <person name="Nagy L.G."/>
            <person name="Grigoriev I.V."/>
            <person name="Martin F."/>
            <person name="Rosso M.N."/>
        </authorList>
    </citation>
    <scope>NUCLEOTIDE SEQUENCE</scope>
    <source>
        <strain evidence="1">CBS 384.51</strain>
    </source>
</reference>
<name>A0ACB8U1J3_9APHY</name>
<comment type="caution">
    <text evidence="1">The sequence shown here is derived from an EMBL/GenBank/DDBJ whole genome shotgun (WGS) entry which is preliminary data.</text>
</comment>
<gene>
    <name evidence="1" type="ORF">BDY19DRAFT_951853</name>
</gene>
<proteinExistence type="predicted"/>
<dbReference type="Proteomes" id="UP001055072">
    <property type="component" value="Unassembled WGS sequence"/>
</dbReference>
<dbReference type="EMBL" id="MU274915">
    <property type="protein sequence ID" value="KAI0088076.1"/>
    <property type="molecule type" value="Genomic_DNA"/>
</dbReference>
<sequence>MLSVTTFYRSLGGRHTLLRRINTSTRQALNADSVPEISDSFTSWTATTNVQQKYQSASSPVSPRHSHSSTSLSYDFQDTGLRTPYWRRIPLWNDTSEEQFLDYGWQVSNTVQGKNKLAQFLYDVLPEHLPHDEHAPQILHHIRDRDAFVQDVLAGILAAPMSIRITPHVLSIIDWTKPLSDPIRRQFIPLKSSHVPNHPKLQLDSLNETADSPTPGLVHRYHDKALFLAVSVCPVYCRFCTRSYSVGAPTDEVASKRSFTPTRRRWENMFGYIERTPQLSDIVVSGGDSYYLAPEHLVSITERLLSIPHIRRIRIASKGLAVCPSRILTPNDSWTVGLIGLSKTARELGKSVALHTHFNHPREMTWVSRLAAQKLYEEGVMVRNQTVLLRGVNDNSETMKQLIRTLADNNITPYYVYQGDMVSGVEDLRTPLSKILEIERQVRGSIAGFVTPNFVVDLPGGGGKRLANSYDSYDPISGASQFVIPGKNGGKERVYVYWDPVHSNTTPSFLDST</sequence>
<keyword evidence="2" id="KW-1185">Reference proteome</keyword>
<protein>
    <submittedName>
        <fullName evidence="1">Uncharacterized protein</fullName>
    </submittedName>
</protein>